<proteinExistence type="predicted"/>
<dbReference type="Proteomes" id="UP000726136">
    <property type="component" value="Unassembled WGS sequence"/>
</dbReference>
<comment type="caution">
    <text evidence="1">The sequence shown here is derived from an EMBL/GenBank/DDBJ whole genome shotgun (WGS) entry which is preliminary data.</text>
</comment>
<dbReference type="EMBL" id="RDPI01000009">
    <property type="protein sequence ID" value="MBF4373344.1"/>
    <property type="molecule type" value="Genomic_DNA"/>
</dbReference>
<keyword evidence="2" id="KW-1185">Reference proteome</keyword>
<protein>
    <submittedName>
        <fullName evidence="1">AlpA family transcriptional regulator</fullName>
    </submittedName>
</protein>
<accession>A0ABR9Z5F7</accession>
<dbReference type="PANTHER" id="PTHR36154">
    <property type="entry name" value="DNA-BINDING TRANSCRIPTIONAL ACTIVATOR ALPA"/>
    <property type="match status" value="1"/>
</dbReference>
<dbReference type="PANTHER" id="PTHR36154:SF1">
    <property type="entry name" value="DNA-BINDING TRANSCRIPTIONAL ACTIVATOR ALPA"/>
    <property type="match status" value="1"/>
</dbReference>
<dbReference type="InterPro" id="IPR052931">
    <property type="entry name" value="Prophage_regulatory_activator"/>
</dbReference>
<organism evidence="1 2">
    <name type="scientific">Vibrio anguillarum</name>
    <name type="common">Listonella anguillarum</name>
    <dbReference type="NCBI Taxonomy" id="55601"/>
    <lineage>
        <taxon>Bacteria</taxon>
        <taxon>Pseudomonadati</taxon>
        <taxon>Pseudomonadota</taxon>
        <taxon>Gammaproteobacteria</taxon>
        <taxon>Vibrionales</taxon>
        <taxon>Vibrionaceae</taxon>
        <taxon>Vibrio</taxon>
    </lineage>
</organism>
<sequence length="68" mass="7617">MSNKIIRLPDVMQETGLSRSTIYLRMSKGDFPLSISLGDRAVGWLQAEVNQWLEQRISASRTAGVEHA</sequence>
<dbReference type="RefSeq" id="WP_194663181.1">
    <property type="nucleotide sequence ID" value="NZ_RDPI01000009.1"/>
</dbReference>
<evidence type="ECO:0000313" key="2">
    <source>
        <dbReference type="Proteomes" id="UP000726136"/>
    </source>
</evidence>
<dbReference type="Gene3D" id="1.10.238.160">
    <property type="match status" value="1"/>
</dbReference>
<evidence type="ECO:0000313" key="1">
    <source>
        <dbReference type="EMBL" id="MBF4373344.1"/>
    </source>
</evidence>
<dbReference type="Pfam" id="PF05930">
    <property type="entry name" value="Phage_AlpA"/>
    <property type="match status" value="1"/>
</dbReference>
<reference evidence="1 2" key="1">
    <citation type="journal article" date="2021" name="PeerJ">
        <title>Analysis of 44 Vibrio anguillarum genomes reveals high genetic diversity.</title>
        <authorList>
            <person name="Hansen M.J."/>
            <person name="Dalsgaard I."/>
        </authorList>
    </citation>
    <scope>NUCLEOTIDE SEQUENCE [LARGE SCALE GENOMIC DNA]</scope>
    <source>
        <strain evidence="1 2">040915-1/1B</strain>
    </source>
</reference>
<gene>
    <name evidence="1" type="ORF">EAY46_09635</name>
</gene>
<name>A0ABR9Z5F7_VIBAN</name>
<dbReference type="InterPro" id="IPR010260">
    <property type="entry name" value="AlpA"/>
</dbReference>